<accession>A0A3B0XTM7</accession>
<reference evidence="1" key="1">
    <citation type="submission" date="2018-06" db="EMBL/GenBank/DDBJ databases">
        <authorList>
            <person name="Zhirakovskaya E."/>
        </authorList>
    </citation>
    <scope>NUCLEOTIDE SEQUENCE</scope>
</reference>
<dbReference type="AlphaFoldDB" id="A0A3B0XTM7"/>
<proteinExistence type="predicted"/>
<name>A0A3B0XTM7_9ZZZZ</name>
<dbReference type="PROSITE" id="PS51257">
    <property type="entry name" value="PROKAR_LIPOPROTEIN"/>
    <property type="match status" value="1"/>
</dbReference>
<gene>
    <name evidence="1" type="ORF">MNBD_GAMMA12-79</name>
</gene>
<dbReference type="EMBL" id="UOFL01000024">
    <property type="protein sequence ID" value="VAW71608.1"/>
    <property type="molecule type" value="Genomic_DNA"/>
</dbReference>
<protein>
    <submittedName>
        <fullName evidence="1">Uncharacterized protein</fullName>
    </submittedName>
</protein>
<organism evidence="1">
    <name type="scientific">hydrothermal vent metagenome</name>
    <dbReference type="NCBI Taxonomy" id="652676"/>
    <lineage>
        <taxon>unclassified sequences</taxon>
        <taxon>metagenomes</taxon>
        <taxon>ecological metagenomes</taxon>
    </lineage>
</organism>
<sequence length="261" mass="30515">MIYTKLFGLIVIVTLSACTLDWKKDMPSYSYSGMVIMKSTGQAVANVQIKLSRDGIRPPFYFVIMSGLETIALTSTDKNGNFTAKTKSGYCTYAVASIEGYRHRYKVRLSRKLGKKIIFKLQPHILPYNFTNTRSPSQNFSRYSTRIFYKIRQGLIKIINYHDKLNSKSFLSINEYYKKKVIDEDTYLIFASYKNLLTGKGVNRKHPRYLEVTNNRRINFHWKLHTFGYDDLKTPIYFYQHKNEKKIINSDILYIRAVNPA</sequence>
<evidence type="ECO:0000313" key="1">
    <source>
        <dbReference type="EMBL" id="VAW71608.1"/>
    </source>
</evidence>